<dbReference type="Proteomes" id="UP000410492">
    <property type="component" value="Unassembled WGS sequence"/>
</dbReference>
<dbReference type="AlphaFoldDB" id="A0A653C392"/>
<proteinExistence type="predicted"/>
<gene>
    <name evidence="1" type="ORF">CALMAC_LOCUS5358</name>
</gene>
<dbReference type="OrthoDB" id="10300620at2759"/>
<evidence type="ECO:0000313" key="2">
    <source>
        <dbReference type="Proteomes" id="UP000410492"/>
    </source>
</evidence>
<accession>A0A653C392</accession>
<name>A0A653C392_CALMS</name>
<protein>
    <submittedName>
        <fullName evidence="1">Uncharacterized protein</fullName>
    </submittedName>
</protein>
<reference evidence="1 2" key="1">
    <citation type="submission" date="2019-01" db="EMBL/GenBank/DDBJ databases">
        <authorList>
            <person name="Sayadi A."/>
        </authorList>
    </citation>
    <scope>NUCLEOTIDE SEQUENCE [LARGE SCALE GENOMIC DNA]</scope>
</reference>
<evidence type="ECO:0000313" key="1">
    <source>
        <dbReference type="EMBL" id="VEN41589.1"/>
    </source>
</evidence>
<dbReference type="EMBL" id="CAACVG010006775">
    <property type="protein sequence ID" value="VEN41589.1"/>
    <property type="molecule type" value="Genomic_DNA"/>
</dbReference>
<keyword evidence="2" id="KW-1185">Reference proteome</keyword>
<sequence>MWGIRVPRATVCVTINLRFKIEMEVSSVARNRNWCRDQDREDCTSELPVADLQHHPKTTPTEEEATVRRLYVRPPVEHLRIT</sequence>
<organism evidence="1 2">
    <name type="scientific">Callosobruchus maculatus</name>
    <name type="common">Southern cowpea weevil</name>
    <name type="synonym">Pulse bruchid</name>
    <dbReference type="NCBI Taxonomy" id="64391"/>
    <lineage>
        <taxon>Eukaryota</taxon>
        <taxon>Metazoa</taxon>
        <taxon>Ecdysozoa</taxon>
        <taxon>Arthropoda</taxon>
        <taxon>Hexapoda</taxon>
        <taxon>Insecta</taxon>
        <taxon>Pterygota</taxon>
        <taxon>Neoptera</taxon>
        <taxon>Endopterygota</taxon>
        <taxon>Coleoptera</taxon>
        <taxon>Polyphaga</taxon>
        <taxon>Cucujiformia</taxon>
        <taxon>Chrysomeloidea</taxon>
        <taxon>Chrysomelidae</taxon>
        <taxon>Bruchinae</taxon>
        <taxon>Bruchini</taxon>
        <taxon>Callosobruchus</taxon>
    </lineage>
</organism>